<dbReference type="SUPFAM" id="SSF52047">
    <property type="entry name" value="RNI-like"/>
    <property type="match status" value="1"/>
</dbReference>
<proteinExistence type="predicted"/>
<dbReference type="OrthoDB" id="550575at2759"/>
<dbReference type="InterPro" id="IPR032675">
    <property type="entry name" value="LRR_dom_sf"/>
</dbReference>
<comment type="caution">
    <text evidence="2">The sequence shown here is derived from an EMBL/GenBank/DDBJ whole genome shotgun (WGS) entry which is preliminary data.</text>
</comment>
<dbReference type="Proteomes" id="UP000288716">
    <property type="component" value="Unassembled WGS sequence"/>
</dbReference>
<gene>
    <name evidence="2" type="ORF">B4U80_13297</name>
</gene>
<dbReference type="GO" id="GO:0003700">
    <property type="term" value="F:DNA-binding transcription factor activity"/>
    <property type="evidence" value="ECO:0007669"/>
    <property type="project" value="InterPro"/>
</dbReference>
<sequence>MPKRVKRGATKTVNAKSIQVSNSENDLPAFTLDSEIYNAIMSYESQIWNDKLPLFRINQDSFNEIVSYLTEEELFKVREVCKKMKDMSETAMKTRSKLVITREMNESTVEMISRYYTEPKHLFFVIGEVPISKLTTIFESQLASVDEFSVHLKSCEELDSLVAKCPKIKRLWLGNESERLTSVKKHYQNVCTFLKNFNNLEVISLYRVKLNAKCFESIPATVKDFSLVPIESDINCMLKSKALKLLKNLEKFSFVVREMDVSADISQLVKILNDVTTLKSLKIAVNSELSSLSELPNLEELELDVRSLAGDLTKLTNMQTLKKATLGIAKIAVKPLSQLLLNFTAVEELQLNFTHNNSTQMTNQVINALKKLRTMKRFILVDEECHIENYYISSKKYAFTELCKALDFVGHITICIIPFFSNGYCSLPTSTIKLYTHEKFINVRYDHQEDIMVFGSHADAVYEEIMKYASRKPNQKFEVGIGSYYFICEEEDMDEEELEKMPKNFKRWRVEDA</sequence>
<dbReference type="EMBL" id="NCKV01005728">
    <property type="protein sequence ID" value="RWS23887.1"/>
    <property type="molecule type" value="Genomic_DNA"/>
</dbReference>
<dbReference type="Gene3D" id="3.80.10.10">
    <property type="entry name" value="Ribonuclease Inhibitor"/>
    <property type="match status" value="1"/>
</dbReference>
<evidence type="ECO:0000313" key="3">
    <source>
        <dbReference type="Proteomes" id="UP000288716"/>
    </source>
</evidence>
<protein>
    <recommendedName>
        <fullName evidence="1">POU-specific domain-containing protein</fullName>
    </recommendedName>
</protein>
<dbReference type="PROSITE" id="PS51179">
    <property type="entry name" value="POU_3"/>
    <property type="match status" value="1"/>
</dbReference>
<evidence type="ECO:0000313" key="2">
    <source>
        <dbReference type="EMBL" id="RWS23887.1"/>
    </source>
</evidence>
<dbReference type="AlphaFoldDB" id="A0A443S8P8"/>
<organism evidence="2 3">
    <name type="scientific">Leptotrombidium deliense</name>
    <dbReference type="NCBI Taxonomy" id="299467"/>
    <lineage>
        <taxon>Eukaryota</taxon>
        <taxon>Metazoa</taxon>
        <taxon>Ecdysozoa</taxon>
        <taxon>Arthropoda</taxon>
        <taxon>Chelicerata</taxon>
        <taxon>Arachnida</taxon>
        <taxon>Acari</taxon>
        <taxon>Acariformes</taxon>
        <taxon>Trombidiformes</taxon>
        <taxon>Prostigmata</taxon>
        <taxon>Anystina</taxon>
        <taxon>Parasitengona</taxon>
        <taxon>Trombiculoidea</taxon>
        <taxon>Trombiculidae</taxon>
        <taxon>Leptotrombidium</taxon>
    </lineage>
</organism>
<evidence type="ECO:0000259" key="1">
    <source>
        <dbReference type="PROSITE" id="PS51179"/>
    </source>
</evidence>
<feature type="domain" description="POU-specific" evidence="1">
    <location>
        <begin position="490"/>
        <end position="513"/>
    </location>
</feature>
<keyword evidence="3" id="KW-1185">Reference proteome</keyword>
<dbReference type="InterPro" id="IPR000327">
    <property type="entry name" value="POU_dom"/>
</dbReference>
<accession>A0A443S8P8</accession>
<dbReference type="VEuPathDB" id="VectorBase:LDEU008153"/>
<name>A0A443S8P8_9ACAR</name>
<reference evidence="2 3" key="1">
    <citation type="journal article" date="2018" name="Gigascience">
        <title>Genomes of trombidid mites reveal novel predicted allergens and laterally-transferred genes associated with secondary metabolism.</title>
        <authorList>
            <person name="Dong X."/>
            <person name="Chaisiri K."/>
            <person name="Xia D."/>
            <person name="Armstrong S.D."/>
            <person name="Fang Y."/>
            <person name="Donnelly M.J."/>
            <person name="Kadowaki T."/>
            <person name="McGarry J.W."/>
            <person name="Darby A.C."/>
            <person name="Makepeace B.L."/>
        </authorList>
    </citation>
    <scope>NUCLEOTIDE SEQUENCE [LARGE SCALE GENOMIC DNA]</scope>
    <source>
        <strain evidence="2">UoL-UT</strain>
    </source>
</reference>